<dbReference type="SUPFAM" id="SSF49452">
    <property type="entry name" value="Starch-binding domain-like"/>
    <property type="match status" value="1"/>
</dbReference>
<evidence type="ECO:0000313" key="2">
    <source>
        <dbReference type="EMBL" id="SDX94482.1"/>
    </source>
</evidence>
<keyword evidence="2" id="KW-0121">Carboxypeptidase</keyword>
<keyword evidence="2" id="KW-0378">Hydrolase</keyword>
<sequence length="410" mass="46113">MPFARFLLLLFCCFAAGASAQTTAISGTVRDSVTRAPLGFASVFLANTTYGSTTDEQGRYVLPDVPPGRYDFVVSYVGYRLYQRSVELRGPAAMQLTPLIAPLSNQLREVIVKGRRHRNISADYWRFVALFLGNSSFSQQCRIINPRDVIVRYDARRQRLTASSARFVAIENRALGYLVRYHGFQFEADLSQQTVTFLGQPVFSELSARQNRPLWEKNRKTAYYGSLSHFLRAVHDDQVTAQGYLVQRTRQVANAQRAQADTLLRQQRAAAAVGPPFVPNDSLLALLAEPRLYRYVYTQPMPIDSVRRLGADGTHWLRFTDQLLVTYGNEPPDPQYRPPAIFISTTPPAPTKQISTLYLLRPGGVRLLANGQMAEPLAVFTDGYWGFEKMGEFLPLDYSPYPPLPSGQKP</sequence>
<dbReference type="EMBL" id="FNOV01000004">
    <property type="protein sequence ID" value="SDX94482.1"/>
    <property type="molecule type" value="Genomic_DNA"/>
</dbReference>
<organism evidence="2 3">
    <name type="scientific">Hymenobacter psychrophilus</name>
    <dbReference type="NCBI Taxonomy" id="651662"/>
    <lineage>
        <taxon>Bacteria</taxon>
        <taxon>Pseudomonadati</taxon>
        <taxon>Bacteroidota</taxon>
        <taxon>Cytophagia</taxon>
        <taxon>Cytophagales</taxon>
        <taxon>Hymenobacteraceae</taxon>
        <taxon>Hymenobacter</taxon>
    </lineage>
</organism>
<dbReference type="GO" id="GO:0004180">
    <property type="term" value="F:carboxypeptidase activity"/>
    <property type="evidence" value="ECO:0007669"/>
    <property type="project" value="UniProtKB-KW"/>
</dbReference>
<keyword evidence="1" id="KW-0732">Signal</keyword>
<dbReference type="Pfam" id="PF13715">
    <property type="entry name" value="CarbopepD_reg_2"/>
    <property type="match status" value="1"/>
</dbReference>
<dbReference type="OrthoDB" id="1223654at2"/>
<keyword evidence="2" id="KW-0645">Protease</keyword>
<dbReference type="STRING" id="651662.SAMN04488069_104227"/>
<proteinExistence type="predicted"/>
<dbReference type="RefSeq" id="WP_092738916.1">
    <property type="nucleotide sequence ID" value="NZ_FNOV01000004.1"/>
</dbReference>
<gene>
    <name evidence="2" type="ORF">SAMN04488069_104227</name>
</gene>
<dbReference type="Proteomes" id="UP000199249">
    <property type="component" value="Unassembled WGS sequence"/>
</dbReference>
<evidence type="ECO:0000313" key="3">
    <source>
        <dbReference type="Proteomes" id="UP000199249"/>
    </source>
</evidence>
<reference evidence="3" key="1">
    <citation type="submission" date="2016-10" db="EMBL/GenBank/DDBJ databases">
        <authorList>
            <person name="Varghese N."/>
            <person name="Submissions S."/>
        </authorList>
    </citation>
    <scope>NUCLEOTIDE SEQUENCE [LARGE SCALE GENOMIC DNA]</scope>
    <source>
        <strain evidence="3">CGMCC 1.8975</strain>
    </source>
</reference>
<dbReference type="Gene3D" id="2.60.40.1120">
    <property type="entry name" value="Carboxypeptidase-like, regulatory domain"/>
    <property type="match status" value="1"/>
</dbReference>
<feature type="chain" id="PRO_5011621725" evidence="1">
    <location>
        <begin position="21"/>
        <end position="410"/>
    </location>
</feature>
<evidence type="ECO:0000256" key="1">
    <source>
        <dbReference type="SAM" id="SignalP"/>
    </source>
</evidence>
<dbReference type="AlphaFoldDB" id="A0A1H3FTU8"/>
<name>A0A1H3FTU8_9BACT</name>
<dbReference type="InterPro" id="IPR013784">
    <property type="entry name" value="Carb-bd-like_fold"/>
</dbReference>
<feature type="signal peptide" evidence="1">
    <location>
        <begin position="1"/>
        <end position="20"/>
    </location>
</feature>
<dbReference type="GO" id="GO:0030246">
    <property type="term" value="F:carbohydrate binding"/>
    <property type="evidence" value="ECO:0007669"/>
    <property type="project" value="InterPro"/>
</dbReference>
<protein>
    <submittedName>
        <fullName evidence="2">Carboxypeptidase regulatory-like domain-containing protein</fullName>
    </submittedName>
</protein>
<keyword evidence="3" id="KW-1185">Reference proteome</keyword>
<accession>A0A1H3FTU8</accession>